<dbReference type="OrthoDB" id="6779801at2759"/>
<dbReference type="GO" id="GO:0008270">
    <property type="term" value="F:zinc ion binding"/>
    <property type="evidence" value="ECO:0007669"/>
    <property type="project" value="InterPro"/>
</dbReference>
<name>A0A9N9T6V2_DIABA</name>
<organism evidence="3 4">
    <name type="scientific">Diabrotica balteata</name>
    <name type="common">Banded cucumber beetle</name>
    <dbReference type="NCBI Taxonomy" id="107213"/>
    <lineage>
        <taxon>Eukaryota</taxon>
        <taxon>Metazoa</taxon>
        <taxon>Ecdysozoa</taxon>
        <taxon>Arthropoda</taxon>
        <taxon>Hexapoda</taxon>
        <taxon>Insecta</taxon>
        <taxon>Pterygota</taxon>
        <taxon>Neoptera</taxon>
        <taxon>Endopterygota</taxon>
        <taxon>Coleoptera</taxon>
        <taxon>Polyphaga</taxon>
        <taxon>Cucujiformia</taxon>
        <taxon>Chrysomeloidea</taxon>
        <taxon>Chrysomelidae</taxon>
        <taxon>Galerucinae</taxon>
        <taxon>Diabroticina</taxon>
        <taxon>Diabroticites</taxon>
        <taxon>Diabrotica</taxon>
    </lineage>
</organism>
<accession>A0A9N9T6V2</accession>
<dbReference type="SMART" id="SM00343">
    <property type="entry name" value="ZnF_C2HC"/>
    <property type="match status" value="2"/>
</dbReference>
<feature type="region of interest" description="Disordered" evidence="1">
    <location>
        <begin position="377"/>
        <end position="414"/>
    </location>
</feature>
<evidence type="ECO:0000259" key="2">
    <source>
        <dbReference type="SMART" id="SM00343"/>
    </source>
</evidence>
<gene>
    <name evidence="3" type="ORF">DIABBA_LOCUS10634</name>
</gene>
<dbReference type="AlphaFoldDB" id="A0A9N9T6V2"/>
<dbReference type="EMBL" id="OU898282">
    <property type="protein sequence ID" value="CAG9837668.1"/>
    <property type="molecule type" value="Genomic_DNA"/>
</dbReference>
<feature type="domain" description="CCHC-type" evidence="2">
    <location>
        <begin position="266"/>
        <end position="282"/>
    </location>
</feature>
<feature type="region of interest" description="Disordered" evidence="1">
    <location>
        <begin position="1"/>
        <end position="23"/>
    </location>
</feature>
<dbReference type="InterPro" id="IPR001878">
    <property type="entry name" value="Znf_CCHC"/>
</dbReference>
<protein>
    <recommendedName>
        <fullName evidence="2">CCHC-type domain-containing protein</fullName>
    </recommendedName>
</protein>
<keyword evidence="4" id="KW-1185">Reference proteome</keyword>
<feature type="domain" description="CCHC-type" evidence="2">
    <location>
        <begin position="708"/>
        <end position="724"/>
    </location>
</feature>
<feature type="compositionally biased region" description="Polar residues" evidence="1">
    <location>
        <begin position="389"/>
        <end position="414"/>
    </location>
</feature>
<reference evidence="3" key="1">
    <citation type="submission" date="2022-01" db="EMBL/GenBank/DDBJ databases">
        <authorList>
            <person name="King R."/>
        </authorList>
    </citation>
    <scope>NUCLEOTIDE SEQUENCE</scope>
</reference>
<sequence length="758" mass="86573">MDVDDGGKPPPLPDPIENLDLGNNQISGSNHLNLIIDSSALNRNIKDKKNKKQIVLQDKIDEASSNPESSFSVNNNNNESNKKVITTFLYQSTDIGPFQIYIENKMDNYLGQINAIKVGEIILTSHPELDKKIKKIQSIGRNRIRVFCKDYLSANILLKSHILENKNLSAYIPKFLIFRLGIIRFIDKDLPVEYLKNKIRAYDFHCKFEVEFVKRMNRKVKNSNNETELIPTSTILVSFKSQTLPKYIEINKVLYEVEVYKQRVVMCNNCYRYGHISKQCRSKIRCLKCCQSHDTVTCSSDEFTVKCFSCNGNHFTNDFNVCPEYNRQEQIKQMMSQTNCSFKDASSSIPKKSYADIVSKHLPSKTVDNTIVNSNLQQNSSLESDNVHVASTSSKPFSHISHQSNTRSISQRPNSQSYYQAQLNNLTKKSKRSYPLSPDHTLLEHQSIISSVNLPFKKGGILSSEQYQSNIQNENKSENVVTENENRTYKMVSYHLAKVPKNIVFDQHTSQNYKKFMNSFSTYLTANSLCNKDDETKIAIFLNPAGEDAQNIFRTLKFDGDEGKNYDKVIQNRSQGEDKEFDRFLTDIKMLAKLCNFGVLENTLVRDKILSGIRDQTMQEKLLRVSSLTLREAETHCRISEISKFQLKDLSREMKVNSLRCRGNNSFKNGAIRNIGADNSNISNNQDYNCLKCGRRHGPRSCPAYGKICKRCNKPNHFQVGCKFSNLTNTGVASRSASTNQRVYEVTHDSYDTAVGDR</sequence>
<dbReference type="GO" id="GO:0003676">
    <property type="term" value="F:nucleic acid binding"/>
    <property type="evidence" value="ECO:0007669"/>
    <property type="project" value="InterPro"/>
</dbReference>
<evidence type="ECO:0000256" key="1">
    <source>
        <dbReference type="SAM" id="MobiDB-lite"/>
    </source>
</evidence>
<dbReference type="PANTHER" id="PTHR33198">
    <property type="entry name" value="ANK_REP_REGION DOMAIN-CONTAINING PROTEIN-RELATED"/>
    <property type="match status" value="1"/>
</dbReference>
<proteinExistence type="predicted"/>
<evidence type="ECO:0000313" key="3">
    <source>
        <dbReference type="EMBL" id="CAG9837668.1"/>
    </source>
</evidence>
<dbReference type="Proteomes" id="UP001153709">
    <property type="component" value="Chromosome 7"/>
</dbReference>
<dbReference type="PANTHER" id="PTHR33198:SF20">
    <property type="entry name" value="RETROTRANSPOSON GAG DOMAIN-CONTAINING PROTEIN"/>
    <property type="match status" value="1"/>
</dbReference>
<evidence type="ECO:0000313" key="4">
    <source>
        <dbReference type="Proteomes" id="UP001153709"/>
    </source>
</evidence>